<protein>
    <recommendedName>
        <fullName evidence="2">C2H2-type domain-containing protein</fullName>
    </recommendedName>
</protein>
<dbReference type="PROSITE" id="PS00028">
    <property type="entry name" value="ZINC_FINGER_C2H2_1"/>
    <property type="match status" value="1"/>
</dbReference>
<feature type="region of interest" description="Disordered" evidence="1">
    <location>
        <begin position="310"/>
        <end position="342"/>
    </location>
</feature>
<evidence type="ECO:0000313" key="4">
    <source>
        <dbReference type="Proteomes" id="UP000007879"/>
    </source>
</evidence>
<name>A0AAN0JDC6_AMPQE</name>
<reference evidence="3" key="2">
    <citation type="submission" date="2024-06" db="UniProtKB">
        <authorList>
            <consortium name="EnsemblMetazoa"/>
        </authorList>
    </citation>
    <scope>IDENTIFICATION</scope>
</reference>
<dbReference type="Proteomes" id="UP000007879">
    <property type="component" value="Unassembled WGS sequence"/>
</dbReference>
<organism evidence="3 4">
    <name type="scientific">Amphimedon queenslandica</name>
    <name type="common">Sponge</name>
    <dbReference type="NCBI Taxonomy" id="400682"/>
    <lineage>
        <taxon>Eukaryota</taxon>
        <taxon>Metazoa</taxon>
        <taxon>Porifera</taxon>
        <taxon>Demospongiae</taxon>
        <taxon>Heteroscleromorpha</taxon>
        <taxon>Haplosclerida</taxon>
        <taxon>Niphatidae</taxon>
        <taxon>Amphimedon</taxon>
    </lineage>
</organism>
<feature type="compositionally biased region" description="Low complexity" evidence="1">
    <location>
        <begin position="427"/>
        <end position="440"/>
    </location>
</feature>
<reference evidence="4" key="1">
    <citation type="journal article" date="2010" name="Nature">
        <title>The Amphimedon queenslandica genome and the evolution of animal complexity.</title>
        <authorList>
            <person name="Srivastava M."/>
            <person name="Simakov O."/>
            <person name="Chapman J."/>
            <person name="Fahey B."/>
            <person name="Gauthier M.E."/>
            <person name="Mitros T."/>
            <person name="Richards G.S."/>
            <person name="Conaco C."/>
            <person name="Dacre M."/>
            <person name="Hellsten U."/>
            <person name="Larroux C."/>
            <person name="Putnam N.H."/>
            <person name="Stanke M."/>
            <person name="Adamska M."/>
            <person name="Darling A."/>
            <person name="Degnan S.M."/>
            <person name="Oakley T.H."/>
            <person name="Plachetzki D.C."/>
            <person name="Zhai Y."/>
            <person name="Adamski M."/>
            <person name="Calcino A."/>
            <person name="Cummins S.F."/>
            <person name="Goodstein D.M."/>
            <person name="Harris C."/>
            <person name="Jackson D.J."/>
            <person name="Leys S.P."/>
            <person name="Shu S."/>
            <person name="Woodcroft B.J."/>
            <person name="Vervoort M."/>
            <person name="Kosik K.S."/>
            <person name="Manning G."/>
            <person name="Degnan B.M."/>
            <person name="Rokhsar D.S."/>
        </authorList>
    </citation>
    <scope>NUCLEOTIDE SEQUENCE [LARGE SCALE GENOMIC DNA]</scope>
</reference>
<sequence length="856" mass="94917">MEVKKPLDWEGYKPICLICKSPWKSVKVIPASSLCSNFNGLKNVPISVPLIKPNRPIDKCHSYCSKSDHLKCFELKYDAGFTRAHSVEELVIWTVEKDSGVGYGNFSKYIKDNGIVSTLNSSTNEEEQNESPQYYVPEKCLFTSISSIPNDLLFSISKCYESRLTVCRTCFFDSLSGRGYNSGLDLVLTLKAEGGKVHTCERGHMWRGLRVIPSSRLCSSYGEFIAIPPVPKHMQTSKSPFKVCSMADHRGCFEKTRENNPWFPHAVEEMVIWTVERETGKDFQSYQSHIKELYEEQRLLLQQLRISSPSHRQYNGSSPSPPPTSATSASRKSKSKSPNLESAVSNLVDGLQTLRKKSQPDLPTLSGINESNTLRFHEDLSSSSSDLIGQTSGVGGDYNMSLPSGGESLTYDEASKFFPALMDQRPVGTRSVGSTGRTGVLSQPELAIKQDTSKQNNPSSTNINSNFPQSSYNPLSFGMPPTQIGQPPLVTGDITNTHSLLFNNSSLSAGLTPFGMTPSTSTVLPNPIGSLPLAPLNMPFTDIVPPLPLTSLSMASNPSIAGSSGFQPILEQPLVSQSAVLPLQDVLGLTDQLMLNDDDNDTKIQQNGGNGLDDQDDDGERDFTCFLCYREFDTPREIAEHCMKERHLEIVRQDTKLSKLWRFFPPPPDQTPEDFKICNKKSNCPGRYRCCKAHSPEELQEWTLRHKHRQINKDVPVSPSDLLSMDAPSLNHTLYGPISITIEPSHQTVVKLGNTVSWRLNVKGEAWQTLVGVVCVTTPPTQSPVSIMSIKGDTIYSIFPRSQKWAASTFKESVLLGRVSVLVKATPTKPGFNEYHVRLYFGCMECIDIELKVLCQ</sequence>
<dbReference type="KEGG" id="aqu:109583937"/>
<feature type="region of interest" description="Disordered" evidence="1">
    <location>
        <begin position="426"/>
        <end position="474"/>
    </location>
</feature>
<keyword evidence="4" id="KW-1185">Reference proteome</keyword>
<evidence type="ECO:0000256" key="1">
    <source>
        <dbReference type="SAM" id="MobiDB-lite"/>
    </source>
</evidence>
<accession>A0AAN0JDC6</accession>
<feature type="domain" description="C2H2-type" evidence="2">
    <location>
        <begin position="625"/>
        <end position="647"/>
    </location>
</feature>
<proteinExistence type="predicted"/>
<evidence type="ECO:0000259" key="2">
    <source>
        <dbReference type="PROSITE" id="PS00028"/>
    </source>
</evidence>
<dbReference type="AlphaFoldDB" id="A0AAN0JDC6"/>
<feature type="compositionally biased region" description="Polar residues" evidence="1">
    <location>
        <begin position="453"/>
        <end position="474"/>
    </location>
</feature>
<evidence type="ECO:0000313" key="3">
    <source>
        <dbReference type="EnsemblMetazoa" id="XP_019855030.1"/>
    </source>
</evidence>
<dbReference type="RefSeq" id="XP_019855030.1">
    <property type="nucleotide sequence ID" value="XM_019999471.1"/>
</dbReference>
<dbReference type="GeneID" id="109583937"/>
<dbReference type="InterPro" id="IPR013087">
    <property type="entry name" value="Znf_C2H2_type"/>
</dbReference>
<dbReference type="EnsemblMetazoa" id="XM_019999471.1">
    <property type="protein sequence ID" value="XP_019855030.1"/>
    <property type="gene ID" value="LOC109583937"/>
</dbReference>